<dbReference type="GeneID" id="64636753"/>
<dbReference type="EMBL" id="JABBWG010000010">
    <property type="protein sequence ID" value="KAG1819201.1"/>
    <property type="molecule type" value="Genomic_DNA"/>
</dbReference>
<reference evidence="2" key="1">
    <citation type="journal article" date="2020" name="New Phytol.">
        <title>Comparative genomics reveals dynamic genome evolution in host specialist ectomycorrhizal fungi.</title>
        <authorList>
            <person name="Lofgren L.A."/>
            <person name="Nguyen N.H."/>
            <person name="Vilgalys R."/>
            <person name="Ruytinx J."/>
            <person name="Liao H.L."/>
            <person name="Branco S."/>
            <person name="Kuo A."/>
            <person name="LaButti K."/>
            <person name="Lipzen A."/>
            <person name="Andreopoulos W."/>
            <person name="Pangilinan J."/>
            <person name="Riley R."/>
            <person name="Hundley H."/>
            <person name="Na H."/>
            <person name="Barry K."/>
            <person name="Grigoriev I.V."/>
            <person name="Stajich J.E."/>
            <person name="Kennedy P.G."/>
        </authorList>
    </citation>
    <scope>NUCLEOTIDE SEQUENCE</scope>
    <source>
        <strain evidence="2">MN1</strain>
    </source>
</reference>
<evidence type="ECO:0000313" key="1">
    <source>
        <dbReference type="EMBL" id="KAG1797993.1"/>
    </source>
</evidence>
<proteinExistence type="predicted"/>
<evidence type="ECO:0000313" key="2">
    <source>
        <dbReference type="EMBL" id="KAG1819201.1"/>
    </source>
</evidence>
<dbReference type="AlphaFoldDB" id="A0A9P7EET8"/>
<keyword evidence="3" id="KW-1185">Reference proteome</keyword>
<evidence type="ECO:0000313" key="3">
    <source>
        <dbReference type="Proteomes" id="UP000807769"/>
    </source>
</evidence>
<organism evidence="2 3">
    <name type="scientific">Suillus subaureus</name>
    <dbReference type="NCBI Taxonomy" id="48587"/>
    <lineage>
        <taxon>Eukaryota</taxon>
        <taxon>Fungi</taxon>
        <taxon>Dikarya</taxon>
        <taxon>Basidiomycota</taxon>
        <taxon>Agaricomycotina</taxon>
        <taxon>Agaricomycetes</taxon>
        <taxon>Agaricomycetidae</taxon>
        <taxon>Boletales</taxon>
        <taxon>Suillineae</taxon>
        <taxon>Suillaceae</taxon>
        <taxon>Suillus</taxon>
    </lineage>
</organism>
<protein>
    <submittedName>
        <fullName evidence="2">Uncharacterized protein</fullName>
    </submittedName>
</protein>
<name>A0A9P7EET8_9AGAM</name>
<dbReference type="RefSeq" id="XP_041185556.1">
    <property type="nucleotide sequence ID" value="XM_041342737.1"/>
</dbReference>
<comment type="caution">
    <text evidence="2">The sequence shown here is derived from an EMBL/GenBank/DDBJ whole genome shotgun (WGS) entry which is preliminary data.</text>
</comment>
<dbReference type="Proteomes" id="UP000807769">
    <property type="component" value="Unassembled WGS sequence"/>
</dbReference>
<gene>
    <name evidence="1" type="ORF">BJ212DRAFT_248688</name>
    <name evidence="2" type="ORF">BJ212DRAFT_76822</name>
</gene>
<sequence length="107" mass="11636">MGWGQTHSRGSLNYFPLIQRLGLPTLYRTIETLGVGLEINLTPGVTSASMCFDAAPSAETRSFIRKGMNFIAGKTSRATAAMLNLCLAWHAAQARSNTIDMFSIRLA</sequence>
<accession>A0A9P7EET8</accession>
<dbReference type="EMBL" id="JABBWG010000189">
    <property type="protein sequence ID" value="KAG1797993.1"/>
    <property type="molecule type" value="Genomic_DNA"/>
</dbReference>